<reference evidence="2" key="1">
    <citation type="journal article" date="2019" name="BMC Genomics">
        <title>A new reference genome for Sorghum bicolor reveals high levels of sequence similarity between sweet and grain genotypes: implications for the genetics of sugar metabolism.</title>
        <authorList>
            <person name="Cooper E.A."/>
            <person name="Brenton Z.W."/>
            <person name="Flinn B.S."/>
            <person name="Jenkins J."/>
            <person name="Shu S."/>
            <person name="Flowers D."/>
            <person name="Luo F."/>
            <person name="Wang Y."/>
            <person name="Xia P."/>
            <person name="Barry K."/>
            <person name="Daum C."/>
            <person name="Lipzen A."/>
            <person name="Yoshinaga Y."/>
            <person name="Schmutz J."/>
            <person name="Saski C."/>
            <person name="Vermerris W."/>
            <person name="Kresovich S."/>
        </authorList>
    </citation>
    <scope>NUCLEOTIDE SEQUENCE</scope>
</reference>
<dbReference type="OMA" id="PKFHHQA"/>
<feature type="region of interest" description="Disordered" evidence="1">
    <location>
        <begin position="57"/>
        <end position="134"/>
    </location>
</feature>
<protein>
    <recommendedName>
        <fullName evidence="4">Late embryogenesis abundant protein LEA-2 subgroup domain-containing protein</fullName>
    </recommendedName>
</protein>
<reference evidence="2" key="2">
    <citation type="submission" date="2020-10" db="EMBL/GenBank/DDBJ databases">
        <authorList>
            <person name="Cooper E.A."/>
            <person name="Brenton Z.W."/>
            <person name="Flinn B.S."/>
            <person name="Jenkins J."/>
            <person name="Shu S."/>
            <person name="Flowers D."/>
            <person name="Luo F."/>
            <person name="Wang Y."/>
            <person name="Xia P."/>
            <person name="Barry K."/>
            <person name="Daum C."/>
            <person name="Lipzen A."/>
            <person name="Yoshinaga Y."/>
            <person name="Schmutz J."/>
            <person name="Saski C."/>
            <person name="Vermerris W."/>
            <person name="Kresovich S."/>
        </authorList>
    </citation>
    <scope>NUCLEOTIDE SEQUENCE</scope>
</reference>
<dbReference type="AlphaFoldDB" id="A0A921S6D9"/>
<evidence type="ECO:0008006" key="4">
    <source>
        <dbReference type="Google" id="ProtNLM"/>
    </source>
</evidence>
<evidence type="ECO:0000313" key="3">
    <source>
        <dbReference type="Proteomes" id="UP000807115"/>
    </source>
</evidence>
<evidence type="ECO:0000256" key="1">
    <source>
        <dbReference type="SAM" id="MobiDB-lite"/>
    </source>
</evidence>
<accession>A0A921S6D9</accession>
<sequence>MAPAANGADDHELPLFHPSPCAHYYVQSPSAASHTLSHPASDSMALILSPFPNLHHDADARRHSSDGRDHDHDHDHEEASRLTLSRYSSSRGSNSSFPVGDKKPGRRRQVLRVVSGRSSGHHGDGGDEDEDGEAQRSGAWRYVKLDPEAPCCCIAFQVAWRVAASAALALLVFVLATRPRHPQVSFSVGKVQRFALGEGLDGSGVETSFLNCNSSVDMVIDNYSKVFTLRVAPPQLDMSFGRFVFAISQGDGWSHDVGPRGTSTVRLFVAAQDKPMYAAGRGMQDLLDSSHGLPLTITVKARSRYRVVGSLVRLTYRHDSQCVVLLRRTPSRSNGISVAAGKATTTCSALS</sequence>
<dbReference type="InterPro" id="IPR055276">
    <property type="entry name" value="NHL41-like"/>
</dbReference>
<organism evidence="2 3">
    <name type="scientific">Sorghum bicolor</name>
    <name type="common">Sorghum</name>
    <name type="synonym">Sorghum vulgare</name>
    <dbReference type="NCBI Taxonomy" id="4558"/>
    <lineage>
        <taxon>Eukaryota</taxon>
        <taxon>Viridiplantae</taxon>
        <taxon>Streptophyta</taxon>
        <taxon>Embryophyta</taxon>
        <taxon>Tracheophyta</taxon>
        <taxon>Spermatophyta</taxon>
        <taxon>Magnoliopsida</taxon>
        <taxon>Liliopsida</taxon>
        <taxon>Poales</taxon>
        <taxon>Poaceae</taxon>
        <taxon>PACMAD clade</taxon>
        <taxon>Panicoideae</taxon>
        <taxon>Andropogonodae</taxon>
        <taxon>Andropogoneae</taxon>
        <taxon>Sorghinae</taxon>
        <taxon>Sorghum</taxon>
    </lineage>
</organism>
<dbReference type="Proteomes" id="UP000807115">
    <property type="component" value="Chromosome 1"/>
</dbReference>
<dbReference type="PANTHER" id="PTHR48436">
    <property type="entry name" value="2, PUTATIVE-RELATED"/>
    <property type="match status" value="1"/>
</dbReference>
<feature type="compositionally biased region" description="Basic and acidic residues" evidence="1">
    <location>
        <begin position="57"/>
        <end position="80"/>
    </location>
</feature>
<dbReference type="OrthoDB" id="777193at2759"/>
<comment type="caution">
    <text evidence="2">The sequence shown here is derived from an EMBL/GenBank/DDBJ whole genome shotgun (WGS) entry which is preliminary data.</text>
</comment>
<proteinExistence type="predicted"/>
<name>A0A921S6D9_SORBI</name>
<feature type="compositionally biased region" description="Low complexity" evidence="1">
    <location>
        <begin position="81"/>
        <end position="96"/>
    </location>
</feature>
<dbReference type="Gramene" id="EER92637">
    <property type="protein sequence ID" value="EER92637"/>
    <property type="gene ID" value="SORBI_3001G455100"/>
</dbReference>
<dbReference type="PANTHER" id="PTHR48436:SF1">
    <property type="entry name" value="2, PUTATIVE-RELATED"/>
    <property type="match status" value="1"/>
</dbReference>
<evidence type="ECO:0000313" key="2">
    <source>
        <dbReference type="EMBL" id="KAG0552155.1"/>
    </source>
</evidence>
<gene>
    <name evidence="2" type="ORF">BDA96_01G485000</name>
</gene>
<dbReference type="EMBL" id="CM027680">
    <property type="protein sequence ID" value="KAG0552155.1"/>
    <property type="molecule type" value="Genomic_DNA"/>
</dbReference>
<dbReference type="KEGG" id="sbi:8085299"/>